<dbReference type="RefSeq" id="WP_032259834.1">
    <property type="nucleotide sequence ID" value="NZ_CM125652.1"/>
</dbReference>
<name>A0A8T6BCC0_ECOLX</name>
<accession>A0A8T6BCC0</accession>
<dbReference type="Pfam" id="PF00535">
    <property type="entry name" value="Glycos_transf_2"/>
    <property type="match status" value="1"/>
</dbReference>
<evidence type="ECO:0000256" key="1">
    <source>
        <dbReference type="ARBA" id="ARBA00006739"/>
    </source>
</evidence>
<gene>
    <name evidence="5" type="ORF">GRW24_02010</name>
</gene>
<dbReference type="AlphaFoldDB" id="A0A8T6BCC0"/>
<dbReference type="Proteomes" id="UP000447081">
    <property type="component" value="Unassembled WGS sequence"/>
</dbReference>
<keyword evidence="2" id="KW-0328">Glycosyltransferase</keyword>
<proteinExistence type="inferred from homology"/>
<dbReference type="GO" id="GO:0016757">
    <property type="term" value="F:glycosyltransferase activity"/>
    <property type="evidence" value="ECO:0007669"/>
    <property type="project" value="UniProtKB-KW"/>
</dbReference>
<evidence type="ECO:0000313" key="5">
    <source>
        <dbReference type="EMBL" id="MXJ07268.1"/>
    </source>
</evidence>
<evidence type="ECO:0000256" key="3">
    <source>
        <dbReference type="ARBA" id="ARBA00022679"/>
    </source>
</evidence>
<dbReference type="CDD" id="cd02526">
    <property type="entry name" value="GT2_RfbF_like"/>
    <property type="match status" value="1"/>
</dbReference>
<reference evidence="5 6" key="1">
    <citation type="submission" date="2019-12" db="EMBL/GenBank/DDBJ databases">
        <title>Enteriobacteria Tanzani isolates_10434.</title>
        <authorList>
            <person name="Subbiah M."/>
            <person name="Call D."/>
        </authorList>
    </citation>
    <scope>NUCLEOTIDE SEQUENCE [LARGE SCALE GENOMIC DNA]</scope>
    <source>
        <strain evidence="5 6">10434wG3</strain>
    </source>
</reference>
<evidence type="ECO:0000259" key="4">
    <source>
        <dbReference type="Pfam" id="PF00535"/>
    </source>
</evidence>
<dbReference type="SUPFAM" id="SSF53448">
    <property type="entry name" value="Nucleotide-diphospho-sugar transferases"/>
    <property type="match status" value="1"/>
</dbReference>
<protein>
    <submittedName>
        <fullName evidence="5">Rhamnosyltransferase</fullName>
    </submittedName>
</protein>
<comment type="similarity">
    <text evidence="1">Belongs to the glycosyltransferase 2 family.</text>
</comment>
<dbReference type="NCBIfam" id="TIGR01556">
    <property type="entry name" value="rhamnosyltran"/>
    <property type="match status" value="1"/>
</dbReference>
<comment type="caution">
    <text evidence="5">The sequence shown here is derived from an EMBL/GenBank/DDBJ whole genome shotgun (WGS) entry which is preliminary data.</text>
</comment>
<dbReference type="InterPro" id="IPR006446">
    <property type="entry name" value="RhaTrfase"/>
</dbReference>
<sequence>MNHVTAILVTYNPDYELLPHVVEQITQQVDSVILIDNASTCSEKIFSVIKEYSNIHFYSLSENIGLAAAQNLAISKVQEKCNYVIFFDQDSVIQKDLIKQLLIADFRLRQAGENVAAVGPSFIDPTNNMIYPATVYKGPFIKKVDVTSQPIEATFIIASGCLIKTSAINEIGLMYDGFFIDYIDVEWCLRAKSKGYSVYVIPNAKMYHTIGDSRITILGRTISIHNPMRRYYLIRNSILICKLKYIPIGYKIRECMFNIIRAILSLLLNNNKKLTLKMIFRGIIDGVKGITGRVEIK</sequence>
<dbReference type="InterPro" id="IPR029044">
    <property type="entry name" value="Nucleotide-diphossugar_trans"/>
</dbReference>
<dbReference type="PANTHER" id="PTHR43179:SF12">
    <property type="entry name" value="GALACTOFURANOSYLTRANSFERASE GLFT2"/>
    <property type="match status" value="1"/>
</dbReference>
<keyword evidence="3" id="KW-0808">Transferase</keyword>
<dbReference type="InterPro" id="IPR001173">
    <property type="entry name" value="Glyco_trans_2-like"/>
</dbReference>
<dbReference type="Gene3D" id="3.90.550.10">
    <property type="entry name" value="Spore Coat Polysaccharide Biosynthesis Protein SpsA, Chain A"/>
    <property type="match status" value="1"/>
</dbReference>
<dbReference type="EMBL" id="WUIG01000009">
    <property type="protein sequence ID" value="MXJ07268.1"/>
    <property type="molecule type" value="Genomic_DNA"/>
</dbReference>
<evidence type="ECO:0000256" key="2">
    <source>
        <dbReference type="ARBA" id="ARBA00022676"/>
    </source>
</evidence>
<dbReference type="PANTHER" id="PTHR43179">
    <property type="entry name" value="RHAMNOSYLTRANSFERASE WBBL"/>
    <property type="match status" value="1"/>
</dbReference>
<evidence type="ECO:0000313" key="6">
    <source>
        <dbReference type="Proteomes" id="UP000447081"/>
    </source>
</evidence>
<feature type="domain" description="Glycosyltransferase 2-like" evidence="4">
    <location>
        <begin position="6"/>
        <end position="171"/>
    </location>
</feature>
<organism evidence="5 6">
    <name type="scientific">Escherichia coli</name>
    <dbReference type="NCBI Taxonomy" id="562"/>
    <lineage>
        <taxon>Bacteria</taxon>
        <taxon>Pseudomonadati</taxon>
        <taxon>Pseudomonadota</taxon>
        <taxon>Gammaproteobacteria</taxon>
        <taxon>Enterobacterales</taxon>
        <taxon>Enterobacteriaceae</taxon>
        <taxon>Escherichia</taxon>
    </lineage>
</organism>